<sequence>MNNLNIITQLNQSLVSYMTTGDHPRACIAVKALLSQTRALINFLNALGPELENLVTHHGPAPSRFNLAFVSTFPETTDTSDFGLDSGVLTLLDKMVLFLPQTSALDQNIDDVIMILAPQVHAHFELLVPVLYNAGFFFHQQGICTGRSSLFLKGIKYYHTALNFLDFFFDPTDAGDLVMRCALFNNLGHASSVVAHFQDADLCLKELKKAPMEPSPGSLGRVAGWTDQELEDFFNYFVSVGSIGSYGFSPAA</sequence>
<dbReference type="AlphaFoldDB" id="A0A9N8EWH1"/>
<organism evidence="1 2">
    <name type="scientific">Seminavis robusta</name>
    <dbReference type="NCBI Taxonomy" id="568900"/>
    <lineage>
        <taxon>Eukaryota</taxon>
        <taxon>Sar</taxon>
        <taxon>Stramenopiles</taxon>
        <taxon>Ochrophyta</taxon>
        <taxon>Bacillariophyta</taxon>
        <taxon>Bacillariophyceae</taxon>
        <taxon>Bacillariophycidae</taxon>
        <taxon>Naviculales</taxon>
        <taxon>Naviculaceae</taxon>
        <taxon>Seminavis</taxon>
    </lineage>
</organism>
<protein>
    <submittedName>
        <fullName evidence="1">Uncharacterized protein</fullName>
    </submittedName>
</protein>
<dbReference type="Proteomes" id="UP001153069">
    <property type="component" value="Unassembled WGS sequence"/>
</dbReference>
<name>A0A9N8EWH1_9STRA</name>
<comment type="caution">
    <text evidence="1">The sequence shown here is derived from an EMBL/GenBank/DDBJ whole genome shotgun (WGS) entry which is preliminary data.</text>
</comment>
<proteinExistence type="predicted"/>
<evidence type="ECO:0000313" key="1">
    <source>
        <dbReference type="EMBL" id="CAB9525995.1"/>
    </source>
</evidence>
<dbReference type="EMBL" id="CAICTM010001759">
    <property type="protein sequence ID" value="CAB9525995.1"/>
    <property type="molecule type" value="Genomic_DNA"/>
</dbReference>
<gene>
    <name evidence="1" type="ORF">SEMRO_1761_G295900.1</name>
</gene>
<reference evidence="1" key="1">
    <citation type="submission" date="2020-06" db="EMBL/GenBank/DDBJ databases">
        <authorList>
            <consortium name="Plant Systems Biology data submission"/>
        </authorList>
    </citation>
    <scope>NUCLEOTIDE SEQUENCE</scope>
    <source>
        <strain evidence="1">D6</strain>
    </source>
</reference>
<accession>A0A9N8EWH1</accession>
<evidence type="ECO:0000313" key="2">
    <source>
        <dbReference type="Proteomes" id="UP001153069"/>
    </source>
</evidence>
<keyword evidence="2" id="KW-1185">Reference proteome</keyword>